<dbReference type="InterPro" id="IPR000571">
    <property type="entry name" value="Znf_CCCH"/>
</dbReference>
<evidence type="ECO:0000256" key="3">
    <source>
        <dbReference type="ARBA" id="ARBA00022833"/>
    </source>
</evidence>
<dbReference type="GO" id="GO:0008270">
    <property type="term" value="F:zinc ion binding"/>
    <property type="evidence" value="ECO:0007669"/>
    <property type="project" value="UniProtKB-KW"/>
</dbReference>
<name>A0A8J2MWA1_9PLEO</name>
<gene>
    <name evidence="7" type="ORF">ALTATR162_LOCUS643</name>
</gene>
<dbReference type="SMART" id="SM00356">
    <property type="entry name" value="ZnF_C3H1"/>
    <property type="match status" value="2"/>
</dbReference>
<dbReference type="InterPro" id="IPR036855">
    <property type="entry name" value="Znf_CCCH_sf"/>
</dbReference>
<feature type="zinc finger region" description="C3H1-type" evidence="4">
    <location>
        <begin position="344"/>
        <end position="371"/>
    </location>
</feature>
<accession>A0A8J2MWA1</accession>
<dbReference type="OrthoDB" id="2270193at2759"/>
<evidence type="ECO:0000256" key="2">
    <source>
        <dbReference type="ARBA" id="ARBA00022771"/>
    </source>
</evidence>
<dbReference type="EMBL" id="CAJRGZ010000015">
    <property type="protein sequence ID" value="CAG5140133.1"/>
    <property type="molecule type" value="Genomic_DNA"/>
</dbReference>
<dbReference type="InterPro" id="IPR041367">
    <property type="entry name" value="Znf-CCCH_4"/>
</dbReference>
<feature type="domain" description="C3H1-type" evidence="6">
    <location>
        <begin position="423"/>
        <end position="450"/>
    </location>
</feature>
<evidence type="ECO:0000256" key="1">
    <source>
        <dbReference type="ARBA" id="ARBA00022723"/>
    </source>
</evidence>
<dbReference type="Pfam" id="PF25542">
    <property type="entry name" value="zf-CCCH_12"/>
    <property type="match status" value="1"/>
</dbReference>
<dbReference type="PANTHER" id="PTHR37543">
    <property type="entry name" value="CCCH ZINC FINGER DNA BINDING PROTEIN (AFU_ORTHOLOGUE AFUA_5G12760)"/>
    <property type="match status" value="1"/>
</dbReference>
<keyword evidence="2 4" id="KW-0863">Zinc-finger</keyword>
<dbReference type="Gene3D" id="4.10.1000.10">
    <property type="entry name" value="Zinc finger, CCCH-type"/>
    <property type="match status" value="1"/>
</dbReference>
<reference evidence="7" key="1">
    <citation type="submission" date="2021-05" db="EMBL/GenBank/DDBJ databases">
        <authorList>
            <person name="Stam R."/>
        </authorList>
    </citation>
    <scope>NUCLEOTIDE SEQUENCE</scope>
    <source>
        <strain evidence="7">CS162</strain>
    </source>
</reference>
<feature type="compositionally biased region" description="Basic and acidic residues" evidence="5">
    <location>
        <begin position="289"/>
        <end position="298"/>
    </location>
</feature>
<dbReference type="InterPro" id="IPR057683">
    <property type="entry name" value="DUF7923"/>
</dbReference>
<dbReference type="PANTHER" id="PTHR37543:SF1">
    <property type="entry name" value="CCCH ZINC FINGER DNA BINDING PROTEIN (AFU_ORTHOLOGUE AFUA_5G12760)"/>
    <property type="match status" value="1"/>
</dbReference>
<keyword evidence="1 4" id="KW-0479">Metal-binding</keyword>
<evidence type="ECO:0000313" key="7">
    <source>
        <dbReference type="EMBL" id="CAG5140133.1"/>
    </source>
</evidence>
<dbReference type="Pfam" id="PF18044">
    <property type="entry name" value="zf-CCCH_4"/>
    <property type="match status" value="1"/>
</dbReference>
<evidence type="ECO:0000256" key="4">
    <source>
        <dbReference type="PROSITE-ProRule" id="PRU00723"/>
    </source>
</evidence>
<evidence type="ECO:0000256" key="5">
    <source>
        <dbReference type="SAM" id="MobiDB-lite"/>
    </source>
</evidence>
<sequence length="460" mass="51102">MLADGKIDSLDTHLEQFKLNDQNRQIDLANLLKEYGQLLDEYKDLKKAYEEKGKIAITKPAATSITAVTARPQNRYVLVLVDGNNYIFNHELIREKEEGGMRAARMLNEAVENYLQQSTFTRGARVHVKIYADLTNLSKQLAKSKVIGLEKRSLSPFSAAFTRAISTFDFIDALDEEGTRFKIREQFKIASEDTACCHILYAACHDPASLSQLVPFSGERNKITLVQGAGWNPGFHQFDLNVTQFKTVFRWSELPVAAPASKSAAAAAPKQNAIAAVQRSILIPGLPTPRKESWRRDGSFSVSDSAFGDLSPTETNGSDEQDGVGREEQSAYPQTAKGGPSKPQKDSQLCRYFQKGFCRFGNKCNFQHVPKGLDGVNDHSSISSLLPAAPIPGFIPLNKSHQRIDTYLAFPSPVAWKIYNARFAKAKPCNTFHLQQECSAGNCTFDHSDIEPEAKQVLDY</sequence>
<dbReference type="PROSITE" id="PS50103">
    <property type="entry name" value="ZF_C3H1"/>
    <property type="match status" value="2"/>
</dbReference>
<dbReference type="Proteomes" id="UP000676310">
    <property type="component" value="Unassembled WGS sequence"/>
</dbReference>
<keyword evidence="8" id="KW-1185">Reference proteome</keyword>
<dbReference type="Pfam" id="PF25540">
    <property type="entry name" value="DUF7923"/>
    <property type="match status" value="1"/>
</dbReference>
<dbReference type="SUPFAM" id="SSF90229">
    <property type="entry name" value="CCCH zinc finger"/>
    <property type="match status" value="1"/>
</dbReference>
<evidence type="ECO:0000313" key="8">
    <source>
        <dbReference type="Proteomes" id="UP000676310"/>
    </source>
</evidence>
<dbReference type="AlphaFoldDB" id="A0A8J2MWA1"/>
<keyword evidence="3 4" id="KW-0862">Zinc</keyword>
<feature type="domain" description="C3H1-type" evidence="6">
    <location>
        <begin position="344"/>
        <end position="371"/>
    </location>
</feature>
<feature type="zinc finger region" description="C3H1-type" evidence="4">
    <location>
        <begin position="423"/>
        <end position="450"/>
    </location>
</feature>
<comment type="caution">
    <text evidence="7">The sequence shown here is derived from an EMBL/GenBank/DDBJ whole genome shotgun (WGS) entry which is preliminary data.</text>
</comment>
<proteinExistence type="predicted"/>
<dbReference type="RefSeq" id="XP_043164172.1">
    <property type="nucleotide sequence ID" value="XM_043308237.1"/>
</dbReference>
<feature type="region of interest" description="Disordered" evidence="5">
    <location>
        <begin position="286"/>
        <end position="346"/>
    </location>
</feature>
<organism evidence="7 8">
    <name type="scientific">Alternaria atra</name>
    <dbReference type="NCBI Taxonomy" id="119953"/>
    <lineage>
        <taxon>Eukaryota</taxon>
        <taxon>Fungi</taxon>
        <taxon>Dikarya</taxon>
        <taxon>Ascomycota</taxon>
        <taxon>Pezizomycotina</taxon>
        <taxon>Dothideomycetes</taxon>
        <taxon>Pleosporomycetidae</taxon>
        <taxon>Pleosporales</taxon>
        <taxon>Pleosporineae</taxon>
        <taxon>Pleosporaceae</taxon>
        <taxon>Alternaria</taxon>
        <taxon>Alternaria sect. Ulocladioides</taxon>
    </lineage>
</organism>
<dbReference type="GeneID" id="67018318"/>
<protein>
    <recommendedName>
        <fullName evidence="6">C3H1-type domain-containing protein</fullName>
    </recommendedName>
</protein>
<evidence type="ECO:0000259" key="6">
    <source>
        <dbReference type="PROSITE" id="PS50103"/>
    </source>
</evidence>